<dbReference type="Proteomes" id="UP001558652">
    <property type="component" value="Unassembled WGS sequence"/>
</dbReference>
<evidence type="ECO:0000313" key="2">
    <source>
        <dbReference type="EMBL" id="KAL1129930.1"/>
    </source>
</evidence>
<reference evidence="2 3" key="1">
    <citation type="submission" date="2024-07" db="EMBL/GenBank/DDBJ databases">
        <title>Chromosome-level genome assembly of the water stick insect Ranatra chinensis (Heteroptera: Nepidae).</title>
        <authorList>
            <person name="Liu X."/>
        </authorList>
    </citation>
    <scope>NUCLEOTIDE SEQUENCE [LARGE SCALE GENOMIC DNA]</scope>
    <source>
        <strain evidence="2">Cailab_2021Rc</strain>
        <tissue evidence="2">Muscle</tissue>
    </source>
</reference>
<evidence type="ECO:0000313" key="3">
    <source>
        <dbReference type="Proteomes" id="UP001558652"/>
    </source>
</evidence>
<name>A0ABD0YF41_9HEMI</name>
<feature type="region of interest" description="Disordered" evidence="1">
    <location>
        <begin position="1"/>
        <end position="82"/>
    </location>
</feature>
<protein>
    <submittedName>
        <fullName evidence="2">Uncharacterized protein</fullName>
    </submittedName>
</protein>
<accession>A0ABD0YF41</accession>
<keyword evidence="3" id="KW-1185">Reference proteome</keyword>
<dbReference type="AlphaFoldDB" id="A0ABD0YF41"/>
<sequence length="200" mass="22038">MHPGDSMPFSGSEDEDDEDTGSSTAGVLKQPLVQASGLHPGPGPHHPESNNNSLPTPNLAHPHQTDTKPPQDDSEDQGHSSTKGWQIARTYFRRLLLLVLVEQVSALGRHLQPERSLLCLSTEFFKNKKQETTEIVGWGSGVGEKRTCSNKPGHLKSFRVEWEKGDRCFLATVAKLTTLPTFRSLFNKMAVDRIDATDPA</sequence>
<organism evidence="2 3">
    <name type="scientific">Ranatra chinensis</name>
    <dbReference type="NCBI Taxonomy" id="642074"/>
    <lineage>
        <taxon>Eukaryota</taxon>
        <taxon>Metazoa</taxon>
        <taxon>Ecdysozoa</taxon>
        <taxon>Arthropoda</taxon>
        <taxon>Hexapoda</taxon>
        <taxon>Insecta</taxon>
        <taxon>Pterygota</taxon>
        <taxon>Neoptera</taxon>
        <taxon>Paraneoptera</taxon>
        <taxon>Hemiptera</taxon>
        <taxon>Heteroptera</taxon>
        <taxon>Panheteroptera</taxon>
        <taxon>Nepomorpha</taxon>
        <taxon>Nepidae</taxon>
        <taxon>Ranatrinae</taxon>
        <taxon>Ranatra</taxon>
    </lineage>
</organism>
<evidence type="ECO:0000256" key="1">
    <source>
        <dbReference type="SAM" id="MobiDB-lite"/>
    </source>
</evidence>
<dbReference type="EMBL" id="JBFDAA010000008">
    <property type="protein sequence ID" value="KAL1129930.1"/>
    <property type="molecule type" value="Genomic_DNA"/>
</dbReference>
<proteinExistence type="predicted"/>
<comment type="caution">
    <text evidence="2">The sequence shown here is derived from an EMBL/GenBank/DDBJ whole genome shotgun (WGS) entry which is preliminary data.</text>
</comment>
<gene>
    <name evidence="2" type="ORF">AAG570_012874</name>
</gene>